<protein>
    <submittedName>
        <fullName evidence="2">Uncharacterized protein</fullName>
    </submittedName>
</protein>
<dbReference type="Proteomes" id="UP001279734">
    <property type="component" value="Unassembled WGS sequence"/>
</dbReference>
<comment type="caution">
    <text evidence="2">The sequence shown here is derived from an EMBL/GenBank/DDBJ whole genome shotgun (WGS) entry which is preliminary data.</text>
</comment>
<evidence type="ECO:0000313" key="3">
    <source>
        <dbReference type="Proteomes" id="UP001279734"/>
    </source>
</evidence>
<gene>
    <name evidence="2" type="ORF">Nepgr_023040</name>
</gene>
<feature type="compositionally biased region" description="Basic and acidic residues" evidence="1">
    <location>
        <begin position="214"/>
        <end position="227"/>
    </location>
</feature>
<evidence type="ECO:0000313" key="2">
    <source>
        <dbReference type="EMBL" id="GMH21198.1"/>
    </source>
</evidence>
<sequence length="352" mass="38288">MVAGSGPARVSCPRVAVGVPPQVELASIGAPSLPSAFAGVSSESGSFYLPSWANVVNKDSKLSDVVVEYPWKPGQGDPIPAPQRSKTPRKSPSKPKPSGRFPPSAPAGLTQNGLSPKPCKIRRIPFCRMSLKAFLPLNLIAAMLSKPCKIRRTPFCRRSLRALPPDLDSNFRDKNYPACDPPIPDGVKLAVIHRGSSSTNFSTATRSSRTTKRVLIEEPLVPKERDVGPPSKSGNPIRGTQIPGSSAPRNNDPMTQWTAEEWTAEVIVNDPMHYALRCLLGENDSQSFFNSITKEQRGVLFDFIDSCWSDVSDDTKNIFRSSFPLAEDYMKCPPSACGLVWSCKAGNFYPVA</sequence>
<feature type="region of interest" description="Disordered" evidence="1">
    <location>
        <begin position="198"/>
        <end position="254"/>
    </location>
</feature>
<feature type="compositionally biased region" description="Low complexity" evidence="1">
    <location>
        <begin position="198"/>
        <end position="208"/>
    </location>
</feature>
<proteinExistence type="predicted"/>
<organism evidence="2 3">
    <name type="scientific">Nepenthes gracilis</name>
    <name type="common">Slender pitcher plant</name>
    <dbReference type="NCBI Taxonomy" id="150966"/>
    <lineage>
        <taxon>Eukaryota</taxon>
        <taxon>Viridiplantae</taxon>
        <taxon>Streptophyta</taxon>
        <taxon>Embryophyta</taxon>
        <taxon>Tracheophyta</taxon>
        <taxon>Spermatophyta</taxon>
        <taxon>Magnoliopsida</taxon>
        <taxon>eudicotyledons</taxon>
        <taxon>Gunneridae</taxon>
        <taxon>Pentapetalae</taxon>
        <taxon>Caryophyllales</taxon>
        <taxon>Nepenthaceae</taxon>
        <taxon>Nepenthes</taxon>
    </lineage>
</organism>
<dbReference type="AlphaFoldDB" id="A0AAD3T006"/>
<evidence type="ECO:0000256" key="1">
    <source>
        <dbReference type="SAM" id="MobiDB-lite"/>
    </source>
</evidence>
<reference evidence="2" key="1">
    <citation type="submission" date="2023-05" db="EMBL/GenBank/DDBJ databases">
        <title>Nepenthes gracilis genome sequencing.</title>
        <authorList>
            <person name="Fukushima K."/>
        </authorList>
    </citation>
    <scope>NUCLEOTIDE SEQUENCE</scope>
    <source>
        <strain evidence="2">SING2019-196</strain>
    </source>
</reference>
<accession>A0AAD3T006</accession>
<dbReference type="EMBL" id="BSYO01000023">
    <property type="protein sequence ID" value="GMH21198.1"/>
    <property type="molecule type" value="Genomic_DNA"/>
</dbReference>
<keyword evidence="3" id="KW-1185">Reference proteome</keyword>
<name>A0AAD3T006_NEPGR</name>
<feature type="region of interest" description="Disordered" evidence="1">
    <location>
        <begin position="73"/>
        <end position="116"/>
    </location>
</feature>
<feature type="compositionally biased region" description="Polar residues" evidence="1">
    <location>
        <begin position="242"/>
        <end position="254"/>
    </location>
</feature>